<accession>A0A2B7WMJ4</accession>
<proteinExistence type="predicted"/>
<name>A0A2B7WMJ4_POLH7</name>
<dbReference type="PANTHER" id="PTHR46910">
    <property type="entry name" value="TRANSCRIPTION FACTOR PDR1"/>
    <property type="match status" value="1"/>
</dbReference>
<dbReference type="Pfam" id="PF00172">
    <property type="entry name" value="Zn_clus"/>
    <property type="match status" value="1"/>
</dbReference>
<sequence>NWTTTYDGACTSCRTRKIRCGREKPQCSSCSRDQVECVYSSPPKRVNHVKVLCQNFDDIQTRLISMQGELSWLTETLKRSNIDDRRDFSSDRALPSRDVSSPSRYGDAAAAPSTTAGHMVRDCGTLIERYYGPWTLLALCRDFEADIASYIGEDNDEVVGLINKILLETIKTDEQDLGTKLGQLDASICLPPKQLLSVMLESFFKQADYNTDIFCRQTVYEAVERVYNEPLNPTSEPWALCFNLIILLTLGAEHPIHSDDHFVRPMLQAASAAARKPSFFMSPRLVNVQALALLSLLTQQYHTGDEALGQSLFAQACILAREAGLHQAGHSISRSSNLSAMEAEERQKVFGSLYIRDRYSATASGSLTWLPSGAPKGPIATSTSTATTHVGNTANRVDTQSKAHWELAKIQDELHCMLSSADVREMSPPERQAALRSLQQKLKAWARSHKVPSSARPNTVDEVLLHLAFLGTRIRVLQSDNFTGEDASSASAQVLYDTRLCCLLVATSCKPHPNRALTDRLDHMLSQAPCAFEGTLRPHYSSVSSSRSSRSSRASSRMPSSPSPSASSSSAGDAGQRTSPLTPPPSSSSSVKTPESATVPIHRVAHVFPNAAVFVLVRHILGIGTAARPSKNSPTAILNDEEQQDEARQDISLVEALLVTIHHEPSPEAFLKKLGSDPSSGKVGRILQHLVDIIHVVKGATGHGYANTGVLGSEFASDDEGDNNDEVMVAPKQLLEPSSLLMDPANDAMNMSNMNIYGSGNISPYQSSIPLMGSSQPHWGMPPDSLSSSSSVTPMLTTGNSMYAPSITPTPPTTIPDSPFDISQFLNQMGSASPVIWDGGQGQAELQLQQMAHDQPETTNRRSKKRPRVERQQSG</sequence>
<dbReference type="InterPro" id="IPR050987">
    <property type="entry name" value="AtrR-like"/>
</dbReference>
<evidence type="ECO:0000256" key="6">
    <source>
        <dbReference type="SAM" id="MobiDB-lite"/>
    </source>
</evidence>
<dbReference type="AlphaFoldDB" id="A0A2B7WMJ4"/>
<dbReference type="InterPro" id="IPR036864">
    <property type="entry name" value="Zn2-C6_fun-type_DNA-bd_sf"/>
</dbReference>
<gene>
    <name evidence="8" type="ORF">AJ80_09156</name>
</gene>
<dbReference type="CDD" id="cd00067">
    <property type="entry name" value="GAL4"/>
    <property type="match status" value="1"/>
</dbReference>
<dbReference type="SMART" id="SM00066">
    <property type="entry name" value="GAL4"/>
    <property type="match status" value="1"/>
</dbReference>
<keyword evidence="3" id="KW-0238">DNA-binding</keyword>
<organism evidence="8 9">
    <name type="scientific">Polytolypa hystricis (strain UAMH7299)</name>
    <dbReference type="NCBI Taxonomy" id="1447883"/>
    <lineage>
        <taxon>Eukaryota</taxon>
        <taxon>Fungi</taxon>
        <taxon>Dikarya</taxon>
        <taxon>Ascomycota</taxon>
        <taxon>Pezizomycotina</taxon>
        <taxon>Eurotiomycetes</taxon>
        <taxon>Eurotiomycetidae</taxon>
        <taxon>Onygenales</taxon>
        <taxon>Onygenales incertae sedis</taxon>
        <taxon>Polytolypa</taxon>
    </lineage>
</organism>
<dbReference type="OrthoDB" id="4310103at2759"/>
<dbReference type="GO" id="GO:0006351">
    <property type="term" value="P:DNA-templated transcription"/>
    <property type="evidence" value="ECO:0007669"/>
    <property type="project" value="InterPro"/>
</dbReference>
<protein>
    <recommendedName>
        <fullName evidence="7">Zn(2)-C6 fungal-type domain-containing protein</fullName>
    </recommendedName>
</protein>
<keyword evidence="9" id="KW-1185">Reference proteome</keyword>
<feature type="non-terminal residue" evidence="8">
    <location>
        <position position="1"/>
    </location>
</feature>
<feature type="compositionally biased region" description="Low complexity" evidence="6">
    <location>
        <begin position="541"/>
        <end position="571"/>
    </location>
</feature>
<dbReference type="InterPro" id="IPR001138">
    <property type="entry name" value="Zn2Cys6_DnaBD"/>
</dbReference>
<dbReference type="PANTHER" id="PTHR46910:SF33">
    <property type="entry name" value="ZN(II)2CYS6 TRANSCRIPTION FACTOR (EUROFUNG)"/>
    <property type="match status" value="1"/>
</dbReference>
<feature type="region of interest" description="Disordered" evidence="6">
    <location>
        <begin position="538"/>
        <end position="594"/>
    </location>
</feature>
<evidence type="ECO:0000256" key="3">
    <source>
        <dbReference type="ARBA" id="ARBA00023125"/>
    </source>
</evidence>
<dbReference type="InterPro" id="IPR007219">
    <property type="entry name" value="XnlR_reg_dom"/>
</dbReference>
<dbReference type="Proteomes" id="UP000224634">
    <property type="component" value="Unassembled WGS sequence"/>
</dbReference>
<evidence type="ECO:0000313" key="9">
    <source>
        <dbReference type="Proteomes" id="UP000224634"/>
    </source>
</evidence>
<dbReference type="STRING" id="1447883.A0A2B7WMJ4"/>
<dbReference type="PROSITE" id="PS50048">
    <property type="entry name" value="ZN2_CY6_FUNGAL_2"/>
    <property type="match status" value="1"/>
</dbReference>
<feature type="domain" description="Zn(2)-C6 fungal-type" evidence="7">
    <location>
        <begin position="9"/>
        <end position="39"/>
    </location>
</feature>
<dbReference type="GO" id="GO:0008270">
    <property type="term" value="F:zinc ion binding"/>
    <property type="evidence" value="ECO:0007669"/>
    <property type="project" value="InterPro"/>
</dbReference>
<dbReference type="GO" id="GO:0000981">
    <property type="term" value="F:DNA-binding transcription factor activity, RNA polymerase II-specific"/>
    <property type="evidence" value="ECO:0007669"/>
    <property type="project" value="InterPro"/>
</dbReference>
<dbReference type="CDD" id="cd12148">
    <property type="entry name" value="fungal_TF_MHR"/>
    <property type="match status" value="1"/>
</dbReference>
<evidence type="ECO:0000256" key="1">
    <source>
        <dbReference type="ARBA" id="ARBA00022723"/>
    </source>
</evidence>
<feature type="region of interest" description="Disordered" evidence="6">
    <location>
        <begin position="851"/>
        <end position="875"/>
    </location>
</feature>
<evidence type="ECO:0000313" key="8">
    <source>
        <dbReference type="EMBL" id="PGH00584.1"/>
    </source>
</evidence>
<dbReference type="Gene3D" id="4.10.240.10">
    <property type="entry name" value="Zn(2)-C6 fungal-type DNA-binding domain"/>
    <property type="match status" value="1"/>
</dbReference>
<dbReference type="SUPFAM" id="SSF57701">
    <property type="entry name" value="Zn2/Cys6 DNA-binding domain"/>
    <property type="match status" value="1"/>
</dbReference>
<dbReference type="EMBL" id="PDNA01000249">
    <property type="protein sequence ID" value="PGH00584.1"/>
    <property type="molecule type" value="Genomic_DNA"/>
</dbReference>
<dbReference type="GO" id="GO:0003677">
    <property type="term" value="F:DNA binding"/>
    <property type="evidence" value="ECO:0007669"/>
    <property type="project" value="UniProtKB-KW"/>
</dbReference>
<feature type="region of interest" description="Disordered" evidence="6">
    <location>
        <begin position="88"/>
        <end position="111"/>
    </location>
</feature>
<evidence type="ECO:0000256" key="4">
    <source>
        <dbReference type="ARBA" id="ARBA00023163"/>
    </source>
</evidence>
<comment type="caution">
    <text evidence="8">The sequence shown here is derived from an EMBL/GenBank/DDBJ whole genome shotgun (WGS) entry which is preliminary data.</text>
</comment>
<reference evidence="8 9" key="1">
    <citation type="submission" date="2017-10" db="EMBL/GenBank/DDBJ databases">
        <title>Comparative genomics in systemic dimorphic fungi from Ajellomycetaceae.</title>
        <authorList>
            <person name="Munoz J.F."/>
            <person name="Mcewen J.G."/>
            <person name="Clay O.K."/>
            <person name="Cuomo C.A."/>
        </authorList>
    </citation>
    <scope>NUCLEOTIDE SEQUENCE [LARGE SCALE GENOMIC DNA]</scope>
    <source>
        <strain evidence="8 9">UAMH7299</strain>
    </source>
</reference>
<evidence type="ECO:0000256" key="2">
    <source>
        <dbReference type="ARBA" id="ARBA00023015"/>
    </source>
</evidence>
<evidence type="ECO:0000256" key="5">
    <source>
        <dbReference type="ARBA" id="ARBA00023242"/>
    </source>
</evidence>
<evidence type="ECO:0000259" key="7">
    <source>
        <dbReference type="PROSITE" id="PS50048"/>
    </source>
</evidence>
<dbReference type="Pfam" id="PF04082">
    <property type="entry name" value="Fungal_trans"/>
    <property type="match status" value="1"/>
</dbReference>
<keyword evidence="5" id="KW-0539">Nucleus</keyword>
<keyword evidence="1" id="KW-0479">Metal-binding</keyword>
<dbReference type="PROSITE" id="PS00463">
    <property type="entry name" value="ZN2_CY6_FUNGAL_1"/>
    <property type="match status" value="1"/>
</dbReference>
<keyword evidence="2" id="KW-0805">Transcription regulation</keyword>
<keyword evidence="4" id="KW-0804">Transcription</keyword>